<proteinExistence type="predicted"/>
<comment type="caution">
    <text evidence="2">The sequence shown here is derived from an EMBL/GenBank/DDBJ whole genome shotgun (WGS) entry which is preliminary data.</text>
</comment>
<evidence type="ECO:0000313" key="2">
    <source>
        <dbReference type="EMBL" id="MDV7293389.1"/>
    </source>
</evidence>
<evidence type="ECO:0000313" key="3">
    <source>
        <dbReference type="Proteomes" id="UP001186041"/>
    </source>
</evidence>
<dbReference type="AlphaFoldDB" id="A0AAE4VFB0"/>
<reference evidence="2" key="1">
    <citation type="submission" date="2023-10" db="EMBL/GenBank/DDBJ databases">
        <title>Mycolicibacterium fortuitum clinical isolates causing pulmonary infections in humans.</title>
        <authorList>
            <person name="Mejia-Ponce P.M."/>
            <person name="Zenteno-Cuevas R."/>
            <person name="Licona-Cassani C."/>
        </authorList>
    </citation>
    <scope>NUCLEOTIDE SEQUENCE</scope>
    <source>
        <strain evidence="2">M8</strain>
    </source>
</reference>
<name>A0AAE4VFB0_MYCFO</name>
<evidence type="ECO:0000256" key="1">
    <source>
        <dbReference type="SAM" id="MobiDB-lite"/>
    </source>
</evidence>
<organism evidence="2 3">
    <name type="scientific">Mycolicibacterium fortuitum</name>
    <name type="common">Mycobacterium fortuitum</name>
    <dbReference type="NCBI Taxonomy" id="1766"/>
    <lineage>
        <taxon>Bacteria</taxon>
        <taxon>Bacillati</taxon>
        <taxon>Actinomycetota</taxon>
        <taxon>Actinomycetes</taxon>
        <taxon>Mycobacteriales</taxon>
        <taxon>Mycobacteriaceae</taxon>
        <taxon>Mycolicibacterium</taxon>
    </lineage>
</organism>
<accession>A0AAE4VFB0</accession>
<protein>
    <submittedName>
        <fullName evidence="2">Uncharacterized protein</fullName>
    </submittedName>
</protein>
<dbReference type="RefSeq" id="WP_131809034.1">
    <property type="nucleotide sequence ID" value="NZ_JACKTK010000060.1"/>
</dbReference>
<feature type="region of interest" description="Disordered" evidence="1">
    <location>
        <begin position="1"/>
        <end position="28"/>
    </location>
</feature>
<dbReference type="EMBL" id="JAWLVV010000026">
    <property type="protein sequence ID" value="MDV7293389.1"/>
    <property type="molecule type" value="Genomic_DNA"/>
</dbReference>
<gene>
    <name evidence="2" type="ORF">R4485_24880</name>
</gene>
<sequence>MPLPPARGRAVSADAARSRGGPSSVAPVQAAPTPVVNHAPVNQTGTQVADLVAHDPALEQLRSRKVKRTGLNVHINSQVHNAFAAFIDEYELPKGDATSLAIQEFLERRGVQIPGVARVLPVPVSASPSYATENPVAGGDSAVGG</sequence>
<dbReference type="Proteomes" id="UP001186041">
    <property type="component" value="Unassembled WGS sequence"/>
</dbReference>